<keyword evidence="1 5" id="KW-0489">Methyltransferase</keyword>
<dbReference type="InterPro" id="IPR004114">
    <property type="entry name" value="THUMP_dom"/>
</dbReference>
<dbReference type="InterPro" id="IPR053943">
    <property type="entry name" value="RlmKL-like_Mtase_CS"/>
</dbReference>
<organism evidence="5 6">
    <name type="scientific">Prochlorococcus marinus (strain MIT 9303)</name>
    <dbReference type="NCBI Taxonomy" id="59922"/>
    <lineage>
        <taxon>Bacteria</taxon>
        <taxon>Bacillati</taxon>
        <taxon>Cyanobacteriota</taxon>
        <taxon>Cyanophyceae</taxon>
        <taxon>Synechococcales</taxon>
        <taxon>Prochlorococcaceae</taxon>
        <taxon>Prochlorococcus</taxon>
    </lineage>
</organism>
<keyword evidence="2" id="KW-0808">Transferase</keyword>
<sequence>MQAIAVLPQGLEEEGAKELTTLGAKAVRPLRRAAAFEADMACFYRLHLQARLPFRLLREIAQFPCQGPKELYAGVQSAFNWERWLHPSMSFRVDVTGSGPGLTHSHFTALQVKNALIDLQRQLWGERSDIDLQDPALCLHLHLSRDCAVLSLDGSAGSLHRRGYRAAVGAAPLKENLAAGLIKLSGWDGCVPLVDPLCGSGTLLIEAASMKLGLAPGIQRSFLLEGWADFDPQLWSEEQARAKQRERRDQSLPVIIGCDRDPSITTQAKTNVAEAGLDHVVGIQTCNFRDLELPKQPGVMVCNPPYGIRVGQDEDLTALYESLGQYAKQYASGWQLWLLNGNPSLSRSLQMKASRRIPVSNGGIECRWLNYAIR</sequence>
<dbReference type="Pfam" id="PF02926">
    <property type="entry name" value="THUMP"/>
    <property type="match status" value="1"/>
</dbReference>
<dbReference type="Pfam" id="PF01170">
    <property type="entry name" value="UPF0020"/>
    <property type="match status" value="1"/>
</dbReference>
<dbReference type="PROSITE" id="PS51165">
    <property type="entry name" value="THUMP"/>
    <property type="match status" value="1"/>
</dbReference>
<evidence type="ECO:0000259" key="4">
    <source>
        <dbReference type="PROSITE" id="PS51165"/>
    </source>
</evidence>
<dbReference type="Proteomes" id="UP000002274">
    <property type="component" value="Chromosome"/>
</dbReference>
<dbReference type="InterPro" id="IPR029063">
    <property type="entry name" value="SAM-dependent_MTases_sf"/>
</dbReference>
<dbReference type="GO" id="GO:0003723">
    <property type="term" value="F:RNA binding"/>
    <property type="evidence" value="ECO:0007669"/>
    <property type="project" value="UniProtKB-UniRule"/>
</dbReference>
<dbReference type="RefSeq" id="WP_011825013.1">
    <property type="nucleotide sequence ID" value="NC_008820.1"/>
</dbReference>
<dbReference type="STRING" id="59922.P9303_03361"/>
<dbReference type="InterPro" id="IPR002052">
    <property type="entry name" value="DNA_methylase_N6_adenine_CS"/>
</dbReference>
<dbReference type="InterPro" id="IPR054170">
    <property type="entry name" value="RlmL_1st"/>
</dbReference>
<dbReference type="BioCyc" id="PMAR59922:G1G80-314-MONOMER"/>
<feature type="domain" description="THUMP" evidence="4">
    <location>
        <begin position="42"/>
        <end position="154"/>
    </location>
</feature>
<accession>A2C6H8</accession>
<dbReference type="PANTHER" id="PTHR47313:SF1">
    <property type="entry name" value="RIBOSOMAL RNA LARGE SUBUNIT METHYLTRANSFERASE K_L"/>
    <property type="match status" value="1"/>
</dbReference>
<evidence type="ECO:0000256" key="3">
    <source>
        <dbReference type="PROSITE-ProRule" id="PRU00529"/>
    </source>
</evidence>
<dbReference type="Gene3D" id="3.30.2130.30">
    <property type="match status" value="1"/>
</dbReference>
<evidence type="ECO:0000313" key="6">
    <source>
        <dbReference type="Proteomes" id="UP000002274"/>
    </source>
</evidence>
<name>A2C6H8_PROM3</name>
<dbReference type="InterPro" id="IPR000241">
    <property type="entry name" value="RlmKL-like_Mtase"/>
</dbReference>
<gene>
    <name evidence="5" type="ordered locus">P9303_03361</name>
</gene>
<reference evidence="5 6" key="1">
    <citation type="journal article" date="2007" name="PLoS Genet.">
        <title>Patterns and implications of gene gain and loss in the evolution of Prochlorococcus.</title>
        <authorList>
            <person name="Kettler G.C."/>
            <person name="Martiny A.C."/>
            <person name="Huang K."/>
            <person name="Zucker J."/>
            <person name="Coleman M.L."/>
            <person name="Rodrigue S."/>
            <person name="Chen F."/>
            <person name="Lapidus A."/>
            <person name="Ferriera S."/>
            <person name="Johnson J."/>
            <person name="Steglich C."/>
            <person name="Church G.M."/>
            <person name="Richardson P."/>
            <person name="Chisholm S.W."/>
        </authorList>
    </citation>
    <scope>NUCLEOTIDE SEQUENCE [LARGE SCALE GENOMIC DNA]</scope>
    <source>
        <strain evidence="5 6">MIT 9303</strain>
    </source>
</reference>
<dbReference type="CDD" id="cd11715">
    <property type="entry name" value="THUMP_AdoMetMT"/>
    <property type="match status" value="1"/>
</dbReference>
<dbReference type="PROSITE" id="PS00092">
    <property type="entry name" value="N6_MTASE"/>
    <property type="match status" value="1"/>
</dbReference>
<dbReference type="KEGG" id="pmf:P9303_03361"/>
<dbReference type="Gene3D" id="3.40.50.150">
    <property type="entry name" value="Vaccinia Virus protein VP39"/>
    <property type="match status" value="1"/>
</dbReference>
<dbReference type="HOGENOM" id="CLU_032119_3_0_3"/>
<dbReference type="Pfam" id="PF22020">
    <property type="entry name" value="RlmL_1st"/>
    <property type="match status" value="1"/>
</dbReference>
<proteinExistence type="predicted"/>
<evidence type="ECO:0000256" key="2">
    <source>
        <dbReference type="ARBA" id="ARBA00022679"/>
    </source>
</evidence>
<dbReference type="GO" id="GO:0070043">
    <property type="term" value="F:rRNA (guanine-N7-)-methyltransferase activity"/>
    <property type="evidence" value="ECO:0007669"/>
    <property type="project" value="TreeGrafter"/>
</dbReference>
<dbReference type="SMART" id="SM00981">
    <property type="entry name" value="THUMP"/>
    <property type="match status" value="1"/>
</dbReference>
<dbReference type="AlphaFoldDB" id="A2C6H8"/>
<dbReference type="EMBL" id="CP000554">
    <property type="protein sequence ID" value="ABM77088.1"/>
    <property type="molecule type" value="Genomic_DNA"/>
</dbReference>
<dbReference type="SUPFAM" id="SSF53335">
    <property type="entry name" value="S-adenosyl-L-methionine-dependent methyltransferases"/>
    <property type="match status" value="1"/>
</dbReference>
<evidence type="ECO:0000313" key="5">
    <source>
        <dbReference type="EMBL" id="ABM77088.1"/>
    </source>
</evidence>
<dbReference type="GO" id="GO:0008990">
    <property type="term" value="F:rRNA (guanine-N2-)-methyltransferase activity"/>
    <property type="evidence" value="ECO:0007669"/>
    <property type="project" value="TreeGrafter"/>
</dbReference>
<dbReference type="PROSITE" id="PS01261">
    <property type="entry name" value="UPF0020"/>
    <property type="match status" value="1"/>
</dbReference>
<evidence type="ECO:0000256" key="1">
    <source>
        <dbReference type="ARBA" id="ARBA00022603"/>
    </source>
</evidence>
<keyword evidence="3" id="KW-0694">RNA-binding</keyword>
<protein>
    <submittedName>
        <fullName evidence="5">Putative RNA methylase family UPF0020</fullName>
    </submittedName>
</protein>
<dbReference type="PANTHER" id="PTHR47313">
    <property type="entry name" value="RIBOSOMAL RNA LARGE SUBUNIT METHYLTRANSFERASE K/L"/>
    <property type="match status" value="1"/>
</dbReference>